<dbReference type="Proteomes" id="UP000005104">
    <property type="component" value="Chromosome"/>
</dbReference>
<evidence type="ECO:0000313" key="2">
    <source>
        <dbReference type="Proteomes" id="UP000005104"/>
    </source>
</evidence>
<dbReference type="RefSeq" id="WP_007784023.1">
    <property type="nucleotide sequence ID" value="NZ_CM001441.1"/>
</dbReference>
<dbReference type="HOGENOM" id="CLU_427437_0_0_9"/>
<dbReference type="STRING" id="768710.DesyoDRAFT_2841"/>
<gene>
    <name evidence="1" type="ORF">DesyoDRAFT_2841</name>
</gene>
<reference evidence="1 2" key="1">
    <citation type="submission" date="2011-11" db="EMBL/GenBank/DDBJ databases">
        <title>The Noncontiguous Finished genome of Desulfosporosinus youngiae DSM 17734.</title>
        <authorList>
            <consortium name="US DOE Joint Genome Institute (JGI-PGF)"/>
            <person name="Lucas S."/>
            <person name="Han J."/>
            <person name="Lapidus A."/>
            <person name="Cheng J.-F."/>
            <person name="Goodwin L."/>
            <person name="Pitluck S."/>
            <person name="Peters L."/>
            <person name="Ovchinnikova G."/>
            <person name="Lu M."/>
            <person name="Land M.L."/>
            <person name="Hauser L."/>
            <person name="Pester M."/>
            <person name="Spring S."/>
            <person name="Ollivier B."/>
            <person name="Rattei T."/>
            <person name="Klenk H.-P."/>
            <person name="Wagner M."/>
            <person name="Loy A."/>
            <person name="Woyke T.J."/>
        </authorList>
    </citation>
    <scope>NUCLEOTIDE SEQUENCE [LARGE SCALE GENOMIC DNA]</scope>
    <source>
        <strain evidence="1 2">DSM 17734</strain>
    </source>
</reference>
<dbReference type="Pfam" id="PF20551">
    <property type="entry name" value="DUF6765"/>
    <property type="match status" value="1"/>
</dbReference>
<dbReference type="eggNOG" id="ENOG5030UM2">
    <property type="taxonomic scope" value="Bacteria"/>
</dbReference>
<accession>H5XVF3</accession>
<organism evidence="1 2">
    <name type="scientific">Desulfosporosinus youngiae DSM 17734</name>
    <dbReference type="NCBI Taxonomy" id="768710"/>
    <lineage>
        <taxon>Bacteria</taxon>
        <taxon>Bacillati</taxon>
        <taxon>Bacillota</taxon>
        <taxon>Clostridia</taxon>
        <taxon>Eubacteriales</taxon>
        <taxon>Desulfitobacteriaceae</taxon>
        <taxon>Desulfosporosinus</taxon>
    </lineage>
</organism>
<name>H5XVF3_9FIRM</name>
<proteinExistence type="predicted"/>
<protein>
    <submittedName>
        <fullName evidence="1">Uncharacterized protein</fullName>
    </submittedName>
</protein>
<dbReference type="AlphaFoldDB" id="H5XVF3"/>
<sequence>MKINFQYFAVKYVASVVGYTDEEAQLVSSMCQFISDNNQDAKIYTNYASLSQRIIDNNLFTGSGDHCTVPLLLTALESYDDLKALSDKDLQEKILIPFEYFPAYQIEDDTDYLVKPISDIGDNDLFAKFFKDAKDLYSTPEENGLEDSSLTHPQKNALVRLGILMHILSNTFIHEPFNGYTADKNALILNEAYNSVTYENITSHYTPDKYKDYPNVGSVRLGGADSDYNVQFFAQNTIDKRKSLTRVNEPIFKKAGRGVYNFLMLFKNKRPSQQDWENSVYPNLQKALNTNYTSINDLQEWWSKVTPFQYHYEAEACKTSLVRLEDLNNPEKQGYFDFLVTVDHIRKSVIKSGGVSMETHGFSTAQISCEVENPNFDGTDLTVNTNVSLSKKLDCIGVVLTVTESPSGIQIVTKEHQFKNTSKFKMDFTLPIPLDDKEYDLNIDFSWKENGINKSSTYSNSLKIKGNNSIIATKNLVHPCSSTGKEVVQVINGTDSGIGNYKYPLNDNYTAQDGSQQLDLYLPIEFELQLIEHYKILKLDNYSFTLKESPDKVLTYCNNKKYINTKVDKEAGSFSIKATEEWKNHILTKPYTLRKASLIFELDVQLEVISSDEEGYRIITLKSKDGAPLSKNIDFFWDFQ</sequence>
<dbReference type="EMBL" id="CM001441">
    <property type="protein sequence ID" value="EHQ89889.1"/>
    <property type="molecule type" value="Genomic_DNA"/>
</dbReference>
<evidence type="ECO:0000313" key="1">
    <source>
        <dbReference type="EMBL" id="EHQ89889.1"/>
    </source>
</evidence>
<keyword evidence="2" id="KW-1185">Reference proteome</keyword>
<dbReference type="OrthoDB" id="569000at2"/>
<dbReference type="InterPro" id="IPR046653">
    <property type="entry name" value="DUF6765"/>
</dbReference>